<dbReference type="Gene3D" id="3.40.720.10">
    <property type="entry name" value="Alkaline Phosphatase, subunit A"/>
    <property type="match status" value="1"/>
</dbReference>
<dbReference type="InterPro" id="IPR017850">
    <property type="entry name" value="Alkaline_phosphatase_core_sf"/>
</dbReference>
<keyword evidence="3" id="KW-0479">Metal-binding</keyword>
<dbReference type="PROSITE" id="PS00149">
    <property type="entry name" value="SULFATASE_2"/>
    <property type="match status" value="1"/>
</dbReference>
<organism evidence="8">
    <name type="scientific">marine metagenome</name>
    <dbReference type="NCBI Taxonomy" id="408172"/>
    <lineage>
        <taxon>unclassified sequences</taxon>
        <taxon>metagenomes</taxon>
        <taxon>ecological metagenomes</taxon>
    </lineage>
</organism>
<comment type="similarity">
    <text evidence="2">Belongs to the sulfatase family.</text>
</comment>
<dbReference type="PANTHER" id="PTHR42693">
    <property type="entry name" value="ARYLSULFATASE FAMILY MEMBER"/>
    <property type="match status" value="1"/>
</dbReference>
<comment type="cofactor">
    <cofactor evidence="1">
        <name>Ca(2+)</name>
        <dbReference type="ChEBI" id="CHEBI:29108"/>
    </cofactor>
</comment>
<keyword evidence="4" id="KW-0732">Signal</keyword>
<name>A0A382B1Q9_9ZZZZ</name>
<dbReference type="InterPro" id="IPR024607">
    <property type="entry name" value="Sulfatase_CS"/>
</dbReference>
<sequence>MMRKILILCVWGLLAQAPSTHAAQPPNIILILVDDLGWMDLSCQGSRYYETPNLDRLAAQGMRFTNAYAACAVCSPTRAAVQTGRYPARLGVTDWIRSRFQGGAIPADKKNPSGFTGGRRKFLVPKNALWMESEEVTIAELLKPAGYVSCHIGKWHLGADDWYPQKQGYDFNYGGCDYGQPPNYFDPFNKPKHRHAMIRAGIPHLPGRKPGQYLSDREAEEAVAFIEKHKDKPFFLNMDNYAVHTPIQAKAEVTAKYEKKTKTRQKNAKYAAMVESVDDCAGRIMAALEKHGIADRTMIIFTSDNGGLMGPTNNAPLRSGKGYAYEGGIRVPLLIKWPGVVKAGTTSAEPVTSVDYFPTIAEVTGLDLPEGRDIDGLSLAKHLSSQGKQKLGRDAIYWHFPHYRHNPGPYSIIREGDWKLI</sequence>
<feature type="domain" description="Sulfatase N-terminal" evidence="7">
    <location>
        <begin position="26"/>
        <end position="365"/>
    </location>
</feature>
<reference evidence="8" key="1">
    <citation type="submission" date="2018-05" db="EMBL/GenBank/DDBJ databases">
        <authorList>
            <person name="Lanie J.A."/>
            <person name="Ng W.-L."/>
            <person name="Kazmierczak K.M."/>
            <person name="Andrzejewski T.M."/>
            <person name="Davidsen T.M."/>
            <person name="Wayne K.J."/>
            <person name="Tettelin H."/>
            <person name="Glass J.I."/>
            <person name="Rusch D."/>
            <person name="Podicherti R."/>
            <person name="Tsui H.-C.T."/>
            <person name="Winkler M.E."/>
        </authorList>
    </citation>
    <scope>NUCLEOTIDE SEQUENCE</scope>
</reference>
<evidence type="ECO:0000256" key="3">
    <source>
        <dbReference type="ARBA" id="ARBA00022723"/>
    </source>
</evidence>
<keyword evidence="5" id="KW-0378">Hydrolase</keyword>
<dbReference type="SUPFAM" id="SSF53649">
    <property type="entry name" value="Alkaline phosphatase-like"/>
    <property type="match status" value="1"/>
</dbReference>
<evidence type="ECO:0000256" key="5">
    <source>
        <dbReference type="ARBA" id="ARBA00022801"/>
    </source>
</evidence>
<feature type="non-terminal residue" evidence="8">
    <location>
        <position position="421"/>
    </location>
</feature>
<protein>
    <recommendedName>
        <fullName evidence="7">Sulfatase N-terminal domain-containing protein</fullName>
    </recommendedName>
</protein>
<dbReference type="EMBL" id="UINC01027800">
    <property type="protein sequence ID" value="SVB07678.1"/>
    <property type="molecule type" value="Genomic_DNA"/>
</dbReference>
<evidence type="ECO:0000256" key="2">
    <source>
        <dbReference type="ARBA" id="ARBA00008779"/>
    </source>
</evidence>
<dbReference type="GO" id="GO:0046872">
    <property type="term" value="F:metal ion binding"/>
    <property type="evidence" value="ECO:0007669"/>
    <property type="project" value="UniProtKB-KW"/>
</dbReference>
<accession>A0A382B1Q9</accession>
<dbReference type="InterPro" id="IPR050738">
    <property type="entry name" value="Sulfatase"/>
</dbReference>
<dbReference type="AlphaFoldDB" id="A0A382B1Q9"/>
<keyword evidence="6" id="KW-0106">Calcium</keyword>
<dbReference type="InterPro" id="IPR000917">
    <property type="entry name" value="Sulfatase_N"/>
</dbReference>
<dbReference type="PANTHER" id="PTHR42693:SF42">
    <property type="entry name" value="ARYLSULFATASE G"/>
    <property type="match status" value="1"/>
</dbReference>
<dbReference type="CDD" id="cd16144">
    <property type="entry name" value="ARS_like"/>
    <property type="match status" value="1"/>
</dbReference>
<proteinExistence type="inferred from homology"/>
<gene>
    <name evidence="8" type="ORF">METZ01_LOCUS160532</name>
</gene>
<evidence type="ECO:0000256" key="1">
    <source>
        <dbReference type="ARBA" id="ARBA00001913"/>
    </source>
</evidence>
<dbReference type="GO" id="GO:0004065">
    <property type="term" value="F:arylsulfatase activity"/>
    <property type="evidence" value="ECO:0007669"/>
    <property type="project" value="TreeGrafter"/>
</dbReference>
<evidence type="ECO:0000259" key="7">
    <source>
        <dbReference type="Pfam" id="PF00884"/>
    </source>
</evidence>
<evidence type="ECO:0000256" key="4">
    <source>
        <dbReference type="ARBA" id="ARBA00022729"/>
    </source>
</evidence>
<dbReference type="Pfam" id="PF00884">
    <property type="entry name" value="Sulfatase"/>
    <property type="match status" value="1"/>
</dbReference>
<evidence type="ECO:0000256" key="6">
    <source>
        <dbReference type="ARBA" id="ARBA00022837"/>
    </source>
</evidence>
<evidence type="ECO:0000313" key="8">
    <source>
        <dbReference type="EMBL" id="SVB07678.1"/>
    </source>
</evidence>